<sequence>MKLKKLGKVFFVCGLLLGMHTPAVMAKNYNIADYGVSYHDYVSFVVAGKEYEMRDLMEAGKVDLSGVDRSAEVTMQVDIDGLNQALEDAGKKPQAVHQDSYISRYESSKPTVYHLDLIGDDTYAIVDEDNEQMTLEEFAYVSTVLLYLDTAWDGTSVNRYYGIDTKTAGIFHINVAEKKYANARFHFVDAQNSKVEYASYAYTSKEMGEHGTTTLVKYKDLPMPEGLVYAGPEDGGAYITYGYKGVEHDVLVIKEETDFSALQESVKEAEALLQNAQIYEEDGVKKLQSALLTAQILLEKGQAAIQFEVNDAKDALDLAMDALVYVKADYTKVNAALEKAMALDPSDYQDFSAVKEAIDKVIFDLDITKQKQVDAMAEAIFHAIDQLKEKEDDAQIVPQPSPITPPQQNTSNQGAITPAPNTGDTTSAGMYLAFMMVSAGMAGALYVKR</sequence>
<proteinExistence type="predicted"/>
<gene>
    <name evidence="4" type="ORF">NE663_10865</name>
</gene>
<reference evidence="4 5" key="1">
    <citation type="submission" date="2022-06" db="EMBL/GenBank/DDBJ databases">
        <title>Isolation of gut microbiota from human fecal samples.</title>
        <authorList>
            <person name="Pamer E.G."/>
            <person name="Barat B."/>
            <person name="Waligurski E."/>
            <person name="Medina S."/>
            <person name="Paddock L."/>
            <person name="Mostad J."/>
        </authorList>
    </citation>
    <scope>NUCLEOTIDE SEQUENCE [LARGE SCALE GENOMIC DNA]</scope>
    <source>
        <strain evidence="4 5">DFI.6.1</strain>
    </source>
</reference>
<organism evidence="4 5">
    <name type="scientific">Massilicoli timonensis</name>
    <dbReference type="NCBI Taxonomy" id="2015901"/>
    <lineage>
        <taxon>Bacteria</taxon>
        <taxon>Bacillati</taxon>
        <taxon>Bacillota</taxon>
        <taxon>Erysipelotrichia</taxon>
        <taxon>Erysipelotrichales</taxon>
        <taxon>Erysipelotrichaceae</taxon>
        <taxon>Massilicoli</taxon>
    </lineage>
</organism>
<evidence type="ECO:0000256" key="3">
    <source>
        <dbReference type="SAM" id="SignalP"/>
    </source>
</evidence>
<feature type="transmembrane region" description="Helical" evidence="2">
    <location>
        <begin position="428"/>
        <end position="447"/>
    </location>
</feature>
<evidence type="ECO:0008006" key="6">
    <source>
        <dbReference type="Google" id="ProtNLM"/>
    </source>
</evidence>
<evidence type="ECO:0000313" key="5">
    <source>
        <dbReference type="Proteomes" id="UP001524435"/>
    </source>
</evidence>
<keyword evidence="2" id="KW-0812">Transmembrane</keyword>
<protein>
    <recommendedName>
        <fullName evidence="6">Gram-positive cocci surface proteins LPxTG domain-containing protein</fullName>
    </recommendedName>
</protein>
<keyword evidence="3" id="KW-0732">Signal</keyword>
<dbReference type="Gene3D" id="1.20.1270.90">
    <property type="entry name" value="AF1782-like"/>
    <property type="match status" value="2"/>
</dbReference>
<keyword evidence="2" id="KW-0472">Membrane</keyword>
<feature type="compositionally biased region" description="Polar residues" evidence="1">
    <location>
        <begin position="406"/>
        <end position="422"/>
    </location>
</feature>
<comment type="caution">
    <text evidence="4">The sequence shown here is derived from an EMBL/GenBank/DDBJ whole genome shotgun (WGS) entry which is preliminary data.</text>
</comment>
<feature type="signal peptide" evidence="3">
    <location>
        <begin position="1"/>
        <end position="26"/>
    </location>
</feature>
<evidence type="ECO:0000313" key="4">
    <source>
        <dbReference type="EMBL" id="MCQ5122745.1"/>
    </source>
</evidence>
<evidence type="ECO:0000256" key="1">
    <source>
        <dbReference type="SAM" id="MobiDB-lite"/>
    </source>
</evidence>
<keyword evidence="2" id="KW-1133">Transmembrane helix</keyword>
<dbReference type="EMBL" id="JANGCH010000034">
    <property type="protein sequence ID" value="MCQ5122745.1"/>
    <property type="molecule type" value="Genomic_DNA"/>
</dbReference>
<keyword evidence="5" id="KW-1185">Reference proteome</keyword>
<feature type="chain" id="PRO_5045248649" description="Gram-positive cocci surface proteins LPxTG domain-containing protein" evidence="3">
    <location>
        <begin position="27"/>
        <end position="449"/>
    </location>
</feature>
<accession>A0ABT1SNS1</accession>
<feature type="non-terminal residue" evidence="4">
    <location>
        <position position="449"/>
    </location>
</feature>
<evidence type="ECO:0000256" key="2">
    <source>
        <dbReference type="SAM" id="Phobius"/>
    </source>
</evidence>
<name>A0ABT1SNS1_9FIRM</name>
<feature type="region of interest" description="Disordered" evidence="1">
    <location>
        <begin position="397"/>
        <end position="422"/>
    </location>
</feature>
<dbReference type="Proteomes" id="UP001524435">
    <property type="component" value="Unassembled WGS sequence"/>
</dbReference>